<name>A0A8E2JHW8_9PEZI</name>
<evidence type="ECO:0000313" key="2">
    <source>
        <dbReference type="EMBL" id="OCK83118.1"/>
    </source>
</evidence>
<gene>
    <name evidence="2" type="ORF">K432DRAFT_195806</name>
</gene>
<keyword evidence="3" id="KW-1185">Reference proteome</keyword>
<accession>A0A8E2JHW8</accession>
<dbReference type="PROSITE" id="PS50181">
    <property type="entry name" value="FBOX"/>
    <property type="match status" value="1"/>
</dbReference>
<dbReference type="EMBL" id="KV744869">
    <property type="protein sequence ID" value="OCK83118.1"/>
    <property type="molecule type" value="Genomic_DNA"/>
</dbReference>
<evidence type="ECO:0000313" key="3">
    <source>
        <dbReference type="Proteomes" id="UP000250266"/>
    </source>
</evidence>
<feature type="domain" description="F-box" evidence="1">
    <location>
        <begin position="5"/>
        <end position="51"/>
    </location>
</feature>
<sequence length="434" mass="49634">MASIISRLCRLPPELIEGILIELPTSAVIELSKSSPYVAECLRESPSWRHLFKSQESIEEIQQFFGVFLEFHNLICYKPFQHGLIHCHVDLQLSYRHTASRNWSRRLDPIADLYDDLKSFLRNVFSKVNIWTREQQLERIGQFSPTPLDWPYHYWYTTFNLRDPSRTDVDRMKQCITQFRTAEDSFNAFISSNLHALAKFLSACEAKMRGLSQSSPAPRKDILPIINYLFRETGESLKSRVLDPGGFARYFGDSAHSLALPYDQSLVLLLQVLTDHPLKRGVDNFSSLVDSTTSDQEKDQHNIALGGMDPVDWFVHLATDYDIFDLGSSNSSHDYPRHIAADMRIVFEELGLMKPIGPPAVDFVALLGISSTTFSQRAHETISAEDSGELPDEDEVSKQVDWLLSFLRTSEFCQSEFPEIVERLKIGNRYSVNV</sequence>
<proteinExistence type="predicted"/>
<reference evidence="2 3" key="1">
    <citation type="journal article" date="2016" name="Nat. Commun.">
        <title>Ectomycorrhizal ecology is imprinted in the genome of the dominant symbiotic fungus Cenococcum geophilum.</title>
        <authorList>
            <consortium name="DOE Joint Genome Institute"/>
            <person name="Peter M."/>
            <person name="Kohler A."/>
            <person name="Ohm R.A."/>
            <person name="Kuo A."/>
            <person name="Krutzmann J."/>
            <person name="Morin E."/>
            <person name="Arend M."/>
            <person name="Barry K.W."/>
            <person name="Binder M."/>
            <person name="Choi C."/>
            <person name="Clum A."/>
            <person name="Copeland A."/>
            <person name="Grisel N."/>
            <person name="Haridas S."/>
            <person name="Kipfer T."/>
            <person name="LaButti K."/>
            <person name="Lindquist E."/>
            <person name="Lipzen A."/>
            <person name="Maire R."/>
            <person name="Meier B."/>
            <person name="Mihaltcheva S."/>
            <person name="Molinier V."/>
            <person name="Murat C."/>
            <person name="Poggeler S."/>
            <person name="Quandt C.A."/>
            <person name="Sperisen C."/>
            <person name="Tritt A."/>
            <person name="Tisserant E."/>
            <person name="Crous P.W."/>
            <person name="Henrissat B."/>
            <person name="Nehls U."/>
            <person name="Egli S."/>
            <person name="Spatafora J.W."/>
            <person name="Grigoriev I.V."/>
            <person name="Martin F.M."/>
        </authorList>
    </citation>
    <scope>NUCLEOTIDE SEQUENCE [LARGE SCALE GENOMIC DNA]</scope>
    <source>
        <strain evidence="2 3">CBS 459.81</strain>
    </source>
</reference>
<dbReference type="OrthoDB" id="3478523at2759"/>
<dbReference type="AlphaFoldDB" id="A0A8E2JHW8"/>
<organism evidence="2 3">
    <name type="scientific">Lepidopterella palustris CBS 459.81</name>
    <dbReference type="NCBI Taxonomy" id="1314670"/>
    <lineage>
        <taxon>Eukaryota</taxon>
        <taxon>Fungi</taxon>
        <taxon>Dikarya</taxon>
        <taxon>Ascomycota</taxon>
        <taxon>Pezizomycotina</taxon>
        <taxon>Dothideomycetes</taxon>
        <taxon>Pleosporomycetidae</taxon>
        <taxon>Mytilinidiales</taxon>
        <taxon>Argynnaceae</taxon>
        <taxon>Lepidopterella</taxon>
    </lineage>
</organism>
<evidence type="ECO:0000259" key="1">
    <source>
        <dbReference type="PROSITE" id="PS50181"/>
    </source>
</evidence>
<protein>
    <recommendedName>
        <fullName evidence="1">F-box domain-containing protein</fullName>
    </recommendedName>
</protein>
<dbReference type="InterPro" id="IPR001810">
    <property type="entry name" value="F-box_dom"/>
</dbReference>
<dbReference type="Proteomes" id="UP000250266">
    <property type="component" value="Unassembled WGS sequence"/>
</dbReference>